<reference evidence="2" key="1">
    <citation type="submission" date="2022-01" db="EMBL/GenBank/DDBJ databases">
        <authorList>
            <person name="King R."/>
        </authorList>
    </citation>
    <scope>NUCLEOTIDE SEQUENCE</scope>
</reference>
<keyword evidence="3" id="KW-1185">Reference proteome</keyword>
<keyword evidence="1" id="KW-0732">Signal</keyword>
<proteinExistence type="predicted"/>
<feature type="chain" id="PRO_5040176013" description="Cardioactive peptide" evidence="1">
    <location>
        <begin position="19"/>
        <end position="148"/>
    </location>
</feature>
<evidence type="ECO:0008006" key="4">
    <source>
        <dbReference type="Google" id="ProtNLM"/>
    </source>
</evidence>
<dbReference type="OrthoDB" id="6134464at2759"/>
<evidence type="ECO:0000256" key="1">
    <source>
        <dbReference type="SAM" id="SignalP"/>
    </source>
</evidence>
<accession>A0A9N9SN34</accession>
<feature type="signal peptide" evidence="1">
    <location>
        <begin position="1"/>
        <end position="18"/>
    </location>
</feature>
<evidence type="ECO:0000313" key="3">
    <source>
        <dbReference type="Proteomes" id="UP001153737"/>
    </source>
</evidence>
<dbReference type="InterPro" id="IPR024276">
    <property type="entry name" value="CCAP"/>
</dbReference>
<gene>
    <name evidence="2" type="ORF">PHAECO_LOCUS11278</name>
</gene>
<dbReference type="EMBL" id="OU896713">
    <property type="protein sequence ID" value="CAG9823272.1"/>
    <property type="molecule type" value="Genomic_DNA"/>
</dbReference>
<reference evidence="2" key="2">
    <citation type="submission" date="2022-10" db="EMBL/GenBank/DDBJ databases">
        <authorList>
            <consortium name="ENA_rothamsted_submissions"/>
            <consortium name="culmorum"/>
            <person name="King R."/>
        </authorList>
    </citation>
    <scope>NUCLEOTIDE SEQUENCE</scope>
</reference>
<dbReference type="Pfam" id="PF11105">
    <property type="entry name" value="CCAP"/>
    <property type="match status" value="1"/>
</dbReference>
<dbReference type="AlphaFoldDB" id="A0A9N9SN34"/>
<sequence>MPTSSSVLLIICSCTASGIFLSEVGAAFLPKKGLAPYLTRERVFVEPDKRPFCNAFTGCGRKRSNLPALADNGEEMDESINSLLELSAEPAVEDLSRQIMSEAKLWEAIQEANVELNRRKSPLDGMQADEAVPAKSAVASCALPPCYI</sequence>
<dbReference type="Proteomes" id="UP001153737">
    <property type="component" value="Chromosome 7"/>
</dbReference>
<evidence type="ECO:0000313" key="2">
    <source>
        <dbReference type="EMBL" id="CAG9823272.1"/>
    </source>
</evidence>
<name>A0A9N9SN34_PHACE</name>
<protein>
    <recommendedName>
        <fullName evidence="4">Cardioactive peptide</fullName>
    </recommendedName>
</protein>
<organism evidence="2 3">
    <name type="scientific">Phaedon cochleariae</name>
    <name type="common">Mustard beetle</name>
    <dbReference type="NCBI Taxonomy" id="80249"/>
    <lineage>
        <taxon>Eukaryota</taxon>
        <taxon>Metazoa</taxon>
        <taxon>Ecdysozoa</taxon>
        <taxon>Arthropoda</taxon>
        <taxon>Hexapoda</taxon>
        <taxon>Insecta</taxon>
        <taxon>Pterygota</taxon>
        <taxon>Neoptera</taxon>
        <taxon>Endopterygota</taxon>
        <taxon>Coleoptera</taxon>
        <taxon>Polyphaga</taxon>
        <taxon>Cucujiformia</taxon>
        <taxon>Chrysomeloidea</taxon>
        <taxon>Chrysomelidae</taxon>
        <taxon>Chrysomelinae</taxon>
        <taxon>Chrysomelini</taxon>
        <taxon>Phaedon</taxon>
    </lineage>
</organism>